<name>A0AAE3EXR1_9FLAO</name>
<dbReference type="RefSeq" id="WP_317903338.1">
    <property type="nucleotide sequence ID" value="NZ_JAIRBC010000026.1"/>
</dbReference>
<comment type="caution">
    <text evidence="2">The sequence shown here is derived from an EMBL/GenBank/DDBJ whole genome shotgun (WGS) entry which is preliminary data.</text>
</comment>
<proteinExistence type="predicted"/>
<keyword evidence="1" id="KW-0472">Membrane</keyword>
<dbReference type="Proteomes" id="UP001200642">
    <property type="component" value="Unassembled WGS sequence"/>
</dbReference>
<dbReference type="AlphaFoldDB" id="A0AAE3EXR1"/>
<protein>
    <submittedName>
        <fullName evidence="2">Adenylosuccinate synthetase</fullName>
    </submittedName>
</protein>
<keyword evidence="3" id="KW-1185">Reference proteome</keyword>
<evidence type="ECO:0000313" key="2">
    <source>
        <dbReference type="EMBL" id="MCG2462198.1"/>
    </source>
</evidence>
<evidence type="ECO:0000313" key="3">
    <source>
        <dbReference type="Proteomes" id="UP001200642"/>
    </source>
</evidence>
<feature type="transmembrane region" description="Helical" evidence="1">
    <location>
        <begin position="33"/>
        <end position="50"/>
    </location>
</feature>
<keyword evidence="1" id="KW-0812">Transmembrane</keyword>
<keyword evidence="1" id="KW-1133">Transmembrane helix</keyword>
<evidence type="ECO:0000256" key="1">
    <source>
        <dbReference type="SAM" id="Phobius"/>
    </source>
</evidence>
<accession>A0AAE3EXR1</accession>
<sequence>MLYNLYILLLQLPIGTRNPDDIDPIDLTRPFDVIVYIILPVLLIVFYILWRKNKKKRDKK</sequence>
<organism evidence="2 3">
    <name type="scientific">Cerina litoralis</name>
    <dbReference type="NCBI Taxonomy" id="2874477"/>
    <lineage>
        <taxon>Bacteria</taxon>
        <taxon>Pseudomonadati</taxon>
        <taxon>Bacteroidota</taxon>
        <taxon>Flavobacteriia</taxon>
        <taxon>Flavobacteriales</taxon>
        <taxon>Flavobacteriaceae</taxon>
        <taxon>Cerina</taxon>
    </lineage>
</organism>
<dbReference type="EMBL" id="JAIRBC010000026">
    <property type="protein sequence ID" value="MCG2462198.1"/>
    <property type="molecule type" value="Genomic_DNA"/>
</dbReference>
<gene>
    <name evidence="2" type="ORF">K8352_15670</name>
</gene>
<reference evidence="2" key="1">
    <citation type="submission" date="2023-02" db="EMBL/GenBank/DDBJ databases">
        <title>Genome of Flavobacteriaceae gen. nov. sp. strain F89.</title>
        <authorList>
            <person name="Wang Y."/>
        </authorList>
    </citation>
    <scope>NUCLEOTIDE SEQUENCE</scope>
    <source>
        <strain evidence="2">F89</strain>
    </source>
</reference>